<organism evidence="2 3">
    <name type="scientific">Fervidibacillus halotolerans</name>
    <dbReference type="NCBI Taxonomy" id="2980027"/>
    <lineage>
        <taxon>Bacteria</taxon>
        <taxon>Bacillati</taxon>
        <taxon>Bacillota</taxon>
        <taxon>Bacilli</taxon>
        <taxon>Bacillales</taxon>
        <taxon>Bacillaceae</taxon>
        <taxon>Fervidibacillus</taxon>
    </lineage>
</organism>
<dbReference type="InterPro" id="IPR012543">
    <property type="entry name" value="DUF1694"/>
</dbReference>
<protein>
    <submittedName>
        <fullName evidence="2">YueI family protein</fullName>
    </submittedName>
</protein>
<dbReference type="AlphaFoldDB" id="A0A9E8LZD8"/>
<dbReference type="Pfam" id="PF07997">
    <property type="entry name" value="DUF1694"/>
    <property type="match status" value="1"/>
</dbReference>
<dbReference type="Proteomes" id="UP001164726">
    <property type="component" value="Chromosome"/>
</dbReference>
<sequence>MGKSGPNLDDYLKKGMYGVKSIKADERQRFLGTIRERIIIALFKEQIYESGVYPEVEQAMKNHPKARLLLNGKISYEYLSKYMKLANKRNIPFTVVQDLVDDTDIGLVLTYDYAINKEHIFIEKKEKQPKAPPTGNGEGETGIKSFFKKWFK</sequence>
<evidence type="ECO:0000256" key="1">
    <source>
        <dbReference type="SAM" id="MobiDB-lite"/>
    </source>
</evidence>
<evidence type="ECO:0000313" key="3">
    <source>
        <dbReference type="Proteomes" id="UP001164726"/>
    </source>
</evidence>
<accession>A0A9E8LZD8</accession>
<dbReference type="PIRSF" id="PIRSF034303">
    <property type="entry name" value="DUF1694"/>
    <property type="match status" value="1"/>
</dbReference>
<feature type="region of interest" description="Disordered" evidence="1">
    <location>
        <begin position="125"/>
        <end position="144"/>
    </location>
</feature>
<reference evidence="2" key="1">
    <citation type="submission" date="2022-09" db="EMBL/GenBank/DDBJ databases">
        <title>Complete Genomes of Fervidibacillus albus and Fervidibacillus halotolerans isolated from tidal flat sediments.</title>
        <authorList>
            <person name="Kwon K.K."/>
            <person name="Yang S.-H."/>
            <person name="Park M.J."/>
            <person name="Oh H.-M."/>
        </authorList>
    </citation>
    <scope>NUCLEOTIDE SEQUENCE</scope>
    <source>
        <strain evidence="2">MEBiC13594</strain>
    </source>
</reference>
<dbReference type="RefSeq" id="WP_275420744.1">
    <property type="nucleotide sequence ID" value="NZ_CP106877.1"/>
</dbReference>
<gene>
    <name evidence="2" type="ORF">OE105_00185</name>
</gene>
<dbReference type="KEGG" id="fhl:OE105_00185"/>
<keyword evidence="3" id="KW-1185">Reference proteome</keyword>
<name>A0A9E8LZD8_9BACI</name>
<proteinExistence type="predicted"/>
<dbReference type="InterPro" id="IPR029064">
    <property type="entry name" value="Ribosomal_eL30-like_sf"/>
</dbReference>
<evidence type="ECO:0000313" key="2">
    <source>
        <dbReference type="EMBL" id="WAA12608.1"/>
    </source>
</evidence>
<dbReference type="Gene3D" id="3.30.1330.30">
    <property type="match status" value="1"/>
</dbReference>
<dbReference type="EMBL" id="CP106877">
    <property type="protein sequence ID" value="WAA12608.1"/>
    <property type="molecule type" value="Genomic_DNA"/>
</dbReference>
<dbReference type="SUPFAM" id="SSF160515">
    <property type="entry name" value="YueI-like"/>
    <property type="match status" value="1"/>
</dbReference>